<proteinExistence type="predicted"/>
<sequence length="589" mass="67479">MPITPTKEKFIRAKYGELKYVCRPLQEDISDLDMQLFSCVRTSHVDTTLRLLAQRANPTFINLTTGDTPLHIAAKERQLRQIELLCMYGANLFGRNNNGDTPRQLAERCGFDEIAHRLIQLEFEIPDRMSWFLCGKIPTHQNDHHFLIPDVVGAQLTEKQKAMMERYVHLTDDAFASLGEDLYDEIERRNNSKAWCSEVREKHNILGAVQYLAAFLPPNPLLPSFRNQRRQKLAKFDSNGFVHLLIIHLKEMRRRFYGIDKKVILKELKDRNVIDKHPKTTTHPPQINQKNEEEEENENKLSKAEQYKRSIHRTQSATTENQRTYSKDIDDLQSVIKKQTETINNLSQLVVTFSREMKGVQVKMDTMEVDNAALRDDLSRLRSHVYLKDTQFGPQTNVFAPKAMHATPLSSYTLEKNKSGPINGTCQPTAQDNDSAFSSRTIDYQEKSSVMTTGMQVRRGNSFANHSNELLSSPQHTIPTKFQMDFRGKMIQNVDKLTLSIRNLQTELLKPTPQSFVYCDAISNCVNCIIDTIPKSVLRKSVLACIQKLENSMRRLECICVGPNINVHDASMAAYQLALAAKNLFLCCE</sequence>
<evidence type="ECO:0000313" key="1">
    <source>
        <dbReference type="Proteomes" id="UP000095286"/>
    </source>
</evidence>
<dbReference type="Proteomes" id="UP000095286">
    <property type="component" value="Unplaced"/>
</dbReference>
<evidence type="ECO:0000313" key="2">
    <source>
        <dbReference type="WBParaSite" id="RSKR_0000531200.1"/>
    </source>
</evidence>
<name>A0AC35TY49_9BILA</name>
<organism evidence="1 2">
    <name type="scientific">Rhabditophanes sp. KR3021</name>
    <dbReference type="NCBI Taxonomy" id="114890"/>
    <lineage>
        <taxon>Eukaryota</taxon>
        <taxon>Metazoa</taxon>
        <taxon>Ecdysozoa</taxon>
        <taxon>Nematoda</taxon>
        <taxon>Chromadorea</taxon>
        <taxon>Rhabditida</taxon>
        <taxon>Tylenchina</taxon>
        <taxon>Panagrolaimomorpha</taxon>
        <taxon>Strongyloidoidea</taxon>
        <taxon>Alloionematidae</taxon>
        <taxon>Rhabditophanes</taxon>
    </lineage>
</organism>
<accession>A0AC35TY49</accession>
<reference evidence="2" key="1">
    <citation type="submission" date="2016-11" db="UniProtKB">
        <authorList>
            <consortium name="WormBaseParasite"/>
        </authorList>
    </citation>
    <scope>IDENTIFICATION</scope>
    <source>
        <strain evidence="2">KR3021</strain>
    </source>
</reference>
<dbReference type="WBParaSite" id="RSKR_0000531200.1">
    <property type="protein sequence ID" value="RSKR_0000531200.1"/>
    <property type="gene ID" value="RSKR_0000531200"/>
</dbReference>
<protein>
    <submittedName>
        <fullName evidence="2">ANK_REP_REGION domain-containing protein</fullName>
    </submittedName>
</protein>